<keyword evidence="4" id="KW-0067">ATP-binding</keyword>
<dbReference type="InterPro" id="IPR032675">
    <property type="entry name" value="LRR_dom_sf"/>
</dbReference>
<dbReference type="PRINTS" id="PR00364">
    <property type="entry name" value="DISEASERSIST"/>
</dbReference>
<evidence type="ECO:0000256" key="2">
    <source>
        <dbReference type="ARBA" id="ARBA00022741"/>
    </source>
</evidence>
<dbReference type="GO" id="GO:0043531">
    <property type="term" value="F:ADP binding"/>
    <property type="evidence" value="ECO:0007669"/>
    <property type="project" value="InterPro"/>
</dbReference>
<evidence type="ECO:0000256" key="1">
    <source>
        <dbReference type="ARBA" id="ARBA00022737"/>
    </source>
</evidence>
<dbReference type="SUPFAM" id="SSF52540">
    <property type="entry name" value="P-loop containing nucleoside triphosphate hydrolases"/>
    <property type="match status" value="1"/>
</dbReference>
<protein>
    <submittedName>
        <fullName evidence="8">Uncharacterized protein</fullName>
    </submittedName>
</protein>
<dbReference type="Pfam" id="PF00931">
    <property type="entry name" value="NB-ARC"/>
    <property type="match status" value="1"/>
</dbReference>
<feature type="domain" description="NB-ARC" evidence="5">
    <location>
        <begin position="143"/>
        <end position="248"/>
    </location>
</feature>
<dbReference type="GO" id="GO:0005524">
    <property type="term" value="F:ATP binding"/>
    <property type="evidence" value="ECO:0007669"/>
    <property type="project" value="UniProtKB-KW"/>
</dbReference>
<proteinExistence type="predicted"/>
<evidence type="ECO:0000256" key="3">
    <source>
        <dbReference type="ARBA" id="ARBA00022821"/>
    </source>
</evidence>
<dbReference type="Gene3D" id="1.20.5.4130">
    <property type="match status" value="1"/>
</dbReference>
<dbReference type="AlphaFoldDB" id="A0AAQ3RLZ3"/>
<organism evidence="8 9">
    <name type="scientific">Vigna mungo</name>
    <name type="common">Black gram</name>
    <name type="synonym">Phaseolus mungo</name>
    <dbReference type="NCBI Taxonomy" id="3915"/>
    <lineage>
        <taxon>Eukaryota</taxon>
        <taxon>Viridiplantae</taxon>
        <taxon>Streptophyta</taxon>
        <taxon>Embryophyta</taxon>
        <taxon>Tracheophyta</taxon>
        <taxon>Spermatophyta</taxon>
        <taxon>Magnoliopsida</taxon>
        <taxon>eudicotyledons</taxon>
        <taxon>Gunneridae</taxon>
        <taxon>Pentapetalae</taxon>
        <taxon>rosids</taxon>
        <taxon>fabids</taxon>
        <taxon>Fabales</taxon>
        <taxon>Fabaceae</taxon>
        <taxon>Papilionoideae</taxon>
        <taxon>50 kb inversion clade</taxon>
        <taxon>NPAAA clade</taxon>
        <taxon>indigoferoid/millettioid clade</taxon>
        <taxon>Phaseoleae</taxon>
        <taxon>Vigna</taxon>
    </lineage>
</organism>
<dbReference type="EMBL" id="CP144692">
    <property type="protein sequence ID" value="WVY97827.1"/>
    <property type="molecule type" value="Genomic_DNA"/>
</dbReference>
<evidence type="ECO:0000259" key="5">
    <source>
        <dbReference type="Pfam" id="PF00931"/>
    </source>
</evidence>
<dbReference type="PANTHER" id="PTHR36766">
    <property type="entry name" value="PLANT BROAD-SPECTRUM MILDEW RESISTANCE PROTEIN RPW8"/>
    <property type="match status" value="1"/>
</dbReference>
<dbReference type="InterPro" id="IPR027417">
    <property type="entry name" value="P-loop_NTPase"/>
</dbReference>
<keyword evidence="9" id="KW-1185">Reference proteome</keyword>
<dbReference type="Pfam" id="PF18052">
    <property type="entry name" value="Rx_N"/>
    <property type="match status" value="1"/>
</dbReference>
<dbReference type="InterPro" id="IPR055414">
    <property type="entry name" value="LRR_R13L4/SHOC2-like"/>
</dbReference>
<dbReference type="SUPFAM" id="SSF52047">
    <property type="entry name" value="RNI-like"/>
    <property type="match status" value="1"/>
</dbReference>
<feature type="domain" description="Disease resistance R13L4/SHOC-2-like LRR" evidence="7">
    <location>
        <begin position="271"/>
        <end position="442"/>
    </location>
</feature>
<evidence type="ECO:0000259" key="6">
    <source>
        <dbReference type="Pfam" id="PF18052"/>
    </source>
</evidence>
<dbReference type="GO" id="GO:0051707">
    <property type="term" value="P:response to other organism"/>
    <property type="evidence" value="ECO:0007669"/>
    <property type="project" value="UniProtKB-ARBA"/>
</dbReference>
<dbReference type="Gene3D" id="3.40.50.300">
    <property type="entry name" value="P-loop containing nucleotide triphosphate hydrolases"/>
    <property type="match status" value="1"/>
</dbReference>
<dbReference type="InterPro" id="IPR041118">
    <property type="entry name" value="Rx_N"/>
</dbReference>
<sequence>MAESLLFSFAESLTGKLATAAVQEASLALGVHSELRQMKASMALIKGVLLDVERKNQQSSALSEWLRQVKHVCCDAEDIVDDFECEALRKQVVNSYDINTRLTKLASQRSMFALQVIDQDTRVVHVREMTHSHVNPSNVTGREHDKNEIIKLLVQDGDCKTLSVISIAGMGGLGKTTLAKLVFNETNIDECFQLKMWVCVSNDFELRNVLIKILNSAPNLTGENLNNFETEQLQNRLRNTLKGKKFLLAQVFPHIGLRSVSLPEGMNNEAFLIRFVSRCNKKLRRLPDSVCELQNLQTLNLLGCVELQELPKGIGNIISLRNLSITTKQVDFPDKDIAVLTSLEILSICYCHNLQSLFNDIQLTTLKKLSLCECESLKSVPFHAIRNLKSLVISACPKLELSMGVGSEILNSRLKFVILQDLSQLVTLPQWIQGSANFLQFLFIWSCINLKELPDWLTTLLYLKALSICKCPNMLSLSDNMHQLTNLEKLDMIGFP</sequence>
<keyword evidence="1" id="KW-0677">Repeat</keyword>
<evidence type="ECO:0000313" key="9">
    <source>
        <dbReference type="Proteomes" id="UP001374535"/>
    </source>
</evidence>
<dbReference type="Proteomes" id="UP001374535">
    <property type="component" value="Chromosome 9"/>
</dbReference>
<dbReference type="Pfam" id="PF23598">
    <property type="entry name" value="LRR_14"/>
    <property type="match status" value="1"/>
</dbReference>
<reference evidence="8 9" key="1">
    <citation type="journal article" date="2023" name="Life. Sci Alliance">
        <title>Evolutionary insights into 3D genome organization and epigenetic landscape of Vigna mungo.</title>
        <authorList>
            <person name="Junaid A."/>
            <person name="Singh B."/>
            <person name="Bhatia S."/>
        </authorList>
    </citation>
    <scope>NUCLEOTIDE SEQUENCE [LARGE SCALE GENOMIC DNA]</scope>
    <source>
        <strain evidence="8">Urdbean</strain>
    </source>
</reference>
<keyword evidence="2" id="KW-0547">Nucleotide-binding</keyword>
<name>A0AAQ3RLZ3_VIGMU</name>
<accession>A0AAQ3RLZ3</accession>
<gene>
    <name evidence="8" type="ORF">V8G54_029978</name>
</gene>
<feature type="domain" description="Disease resistance N-terminal" evidence="6">
    <location>
        <begin position="11"/>
        <end position="95"/>
    </location>
</feature>
<evidence type="ECO:0000259" key="7">
    <source>
        <dbReference type="Pfam" id="PF23598"/>
    </source>
</evidence>
<evidence type="ECO:0000313" key="8">
    <source>
        <dbReference type="EMBL" id="WVY97827.1"/>
    </source>
</evidence>
<dbReference type="PANTHER" id="PTHR36766:SF61">
    <property type="entry name" value="NB-ARC DOMAIN DISEASE RESISTANCE PROTEIN"/>
    <property type="match status" value="1"/>
</dbReference>
<keyword evidence="3" id="KW-0611">Plant defense</keyword>
<evidence type="ECO:0000256" key="4">
    <source>
        <dbReference type="ARBA" id="ARBA00022840"/>
    </source>
</evidence>
<dbReference type="InterPro" id="IPR002182">
    <property type="entry name" value="NB-ARC"/>
</dbReference>
<dbReference type="Gene3D" id="3.80.10.10">
    <property type="entry name" value="Ribonuclease Inhibitor"/>
    <property type="match status" value="2"/>
</dbReference>
<dbReference type="GO" id="GO:0006952">
    <property type="term" value="P:defense response"/>
    <property type="evidence" value="ECO:0007669"/>
    <property type="project" value="UniProtKB-KW"/>
</dbReference>